<dbReference type="PANTHER" id="PTHR25462">
    <property type="entry name" value="BONUS, ISOFORM C-RELATED"/>
    <property type="match status" value="1"/>
</dbReference>
<reference evidence="4" key="1">
    <citation type="submission" date="2022-11" db="EMBL/GenBank/DDBJ databases">
        <title>Centuries of genome instability and evolution in soft-shell clam transmissible cancer (bioRxiv).</title>
        <authorList>
            <person name="Hart S.F.M."/>
            <person name="Yonemitsu M.A."/>
            <person name="Giersch R.M."/>
            <person name="Beal B.F."/>
            <person name="Arriagada G."/>
            <person name="Davis B.W."/>
            <person name="Ostrander E.A."/>
            <person name="Goff S.P."/>
            <person name="Metzger M.J."/>
        </authorList>
    </citation>
    <scope>NUCLEOTIDE SEQUENCE</scope>
    <source>
        <strain evidence="4">MELC-2E11</strain>
        <tissue evidence="4">Siphon/mantle</tissue>
    </source>
</reference>
<proteinExistence type="predicted"/>
<evidence type="ECO:0000313" key="4">
    <source>
        <dbReference type="EMBL" id="WAR16127.1"/>
    </source>
</evidence>
<dbReference type="PANTHER" id="PTHR25462:SF296">
    <property type="entry name" value="MEIOTIC P26, ISOFORM F"/>
    <property type="match status" value="1"/>
</dbReference>
<accession>A0ABY7F3C4</accession>
<dbReference type="SMART" id="SM00336">
    <property type="entry name" value="BBOX"/>
    <property type="match status" value="2"/>
</dbReference>
<feature type="domain" description="B box-type" evidence="3">
    <location>
        <begin position="88"/>
        <end position="131"/>
    </location>
</feature>
<evidence type="ECO:0000256" key="2">
    <source>
        <dbReference type="SAM" id="Coils"/>
    </source>
</evidence>
<evidence type="ECO:0000259" key="3">
    <source>
        <dbReference type="PROSITE" id="PS50119"/>
    </source>
</evidence>
<dbReference type="CDD" id="cd19756">
    <property type="entry name" value="Bbox2"/>
    <property type="match status" value="1"/>
</dbReference>
<organism evidence="4 5">
    <name type="scientific">Mya arenaria</name>
    <name type="common">Soft-shell clam</name>
    <dbReference type="NCBI Taxonomy" id="6604"/>
    <lineage>
        <taxon>Eukaryota</taxon>
        <taxon>Metazoa</taxon>
        <taxon>Spiralia</taxon>
        <taxon>Lophotrochozoa</taxon>
        <taxon>Mollusca</taxon>
        <taxon>Bivalvia</taxon>
        <taxon>Autobranchia</taxon>
        <taxon>Heteroconchia</taxon>
        <taxon>Euheterodonta</taxon>
        <taxon>Imparidentia</taxon>
        <taxon>Neoheterodontei</taxon>
        <taxon>Myida</taxon>
        <taxon>Myoidea</taxon>
        <taxon>Myidae</taxon>
        <taxon>Mya</taxon>
    </lineage>
</organism>
<sequence length="661" mass="74787">MRNANDKTVMERLGNSTLVNDNTFCQSCKGEGEIKDAHGYCQNCEEYMCQDCIKYVHRMSKNKGHNILTGEQMPSTPSERDDLGSPEKYSEMCKIHTNEALKFFCPDHEAFECGVCIVLHHRACSVQFVPDAAKGFSNTSEYKDQQHMLGAIQNDIKTCLDTIKEISVSANKVHSVALGDLKKFKEEINEYLDETERDIESSAEHLKAGVDEKIEELNKKYVEIKGRSDKSEQTLDISSSDEVRLFMTSKRSGKAIEDLKLSVDNLKKTCQEDNIRYGFKRDSVFEKILNLKRNMGKMTVTNETENDAERYVSEDELYLNEDENDQREGDLIASEKTSFGPVGIEDITVISDDDIYPKTKGWCQNCKCYGCSGMYHTFKPRITSKERLQFSSCHITGMAVLSSGRLVVADSKCHSVKVVDISKNKVLARYSTASYPTQGHTPFDVTVVSNEKIAVTYICTTDRKTWRSHDSVINTYTLSILSTENNTLAELYGIQIPTIGYISYINCRFFLSYGSSISVHDDKINDVQFRKFKIKGYCCSKPVYASDGNAYYITDTTSWGTYTLRKVSLNGNTLATYTDWEFKSPGFVTLAGDGNILLYNNDKQELLLMSGNCEKISVMKFKEEDWIKNIRAMSFCSETKTLFVSDGSCSKTIKAIKFTCM</sequence>
<dbReference type="InterPro" id="IPR047153">
    <property type="entry name" value="TRIM45/56/19-like"/>
</dbReference>
<name>A0ABY7F3C4_MYAAR</name>
<keyword evidence="1" id="KW-0863">Zinc-finger</keyword>
<evidence type="ECO:0000313" key="5">
    <source>
        <dbReference type="Proteomes" id="UP001164746"/>
    </source>
</evidence>
<keyword evidence="2" id="KW-0175">Coiled coil</keyword>
<dbReference type="EMBL" id="CP111021">
    <property type="protein sequence ID" value="WAR16127.1"/>
    <property type="molecule type" value="Genomic_DNA"/>
</dbReference>
<dbReference type="CDD" id="cd19757">
    <property type="entry name" value="Bbox1"/>
    <property type="match status" value="1"/>
</dbReference>
<dbReference type="Gene3D" id="3.30.160.60">
    <property type="entry name" value="Classic Zinc Finger"/>
    <property type="match status" value="1"/>
</dbReference>
<keyword evidence="5" id="KW-1185">Reference proteome</keyword>
<dbReference type="SUPFAM" id="SSF101898">
    <property type="entry name" value="NHL repeat"/>
    <property type="match status" value="1"/>
</dbReference>
<feature type="coiled-coil region" evidence="2">
    <location>
        <begin position="207"/>
        <end position="276"/>
    </location>
</feature>
<dbReference type="Pfam" id="PF22586">
    <property type="entry name" value="ANCHR-like_BBOX"/>
    <property type="match status" value="1"/>
</dbReference>
<evidence type="ECO:0000256" key="1">
    <source>
        <dbReference type="PROSITE-ProRule" id="PRU00024"/>
    </source>
</evidence>
<keyword evidence="1" id="KW-0862">Zinc</keyword>
<dbReference type="PROSITE" id="PS50119">
    <property type="entry name" value="ZF_BBOX"/>
    <property type="match status" value="2"/>
</dbReference>
<dbReference type="Proteomes" id="UP001164746">
    <property type="component" value="Chromosome 10"/>
</dbReference>
<protein>
    <submittedName>
        <fullName evidence="4">TIF1A-like protein</fullName>
    </submittedName>
</protein>
<keyword evidence="1" id="KW-0479">Metal-binding</keyword>
<dbReference type="InterPro" id="IPR000315">
    <property type="entry name" value="Znf_B-box"/>
</dbReference>
<feature type="domain" description="B box-type" evidence="3">
    <location>
        <begin position="20"/>
        <end position="70"/>
    </location>
</feature>
<dbReference type="SUPFAM" id="SSF57845">
    <property type="entry name" value="B-box zinc-binding domain"/>
    <property type="match status" value="1"/>
</dbReference>
<gene>
    <name evidence="4" type="ORF">MAR_030721</name>
</gene>